<feature type="domain" description="Response regulatory" evidence="6">
    <location>
        <begin position="6"/>
        <end position="123"/>
    </location>
</feature>
<comment type="similarity">
    <text evidence="3">Belongs to the CheB family.</text>
</comment>
<evidence type="ECO:0000256" key="1">
    <source>
        <dbReference type="ARBA" id="ARBA00022801"/>
    </source>
</evidence>
<dbReference type="SUPFAM" id="SSF52172">
    <property type="entry name" value="CheY-like"/>
    <property type="match status" value="1"/>
</dbReference>
<dbReference type="PANTHER" id="PTHR42872">
    <property type="entry name" value="PROTEIN-GLUTAMATE METHYLESTERASE/PROTEIN-GLUTAMINE GLUTAMINASE"/>
    <property type="match status" value="1"/>
</dbReference>
<dbReference type="Gene3D" id="3.40.50.180">
    <property type="entry name" value="Methylesterase CheB, C-terminal domain"/>
    <property type="match status" value="1"/>
</dbReference>
<dbReference type="PIRSF" id="PIRSF000876">
    <property type="entry name" value="RR_chemtxs_CheB"/>
    <property type="match status" value="1"/>
</dbReference>
<comment type="caution">
    <text evidence="8">The sequence shown here is derived from an EMBL/GenBank/DDBJ whole genome shotgun (WGS) entry which is preliminary data.</text>
</comment>
<dbReference type="CDD" id="cd17541">
    <property type="entry name" value="REC_CheB-like"/>
    <property type="match status" value="1"/>
</dbReference>
<comment type="catalytic activity">
    <reaction evidence="2 3">
        <text>[protein]-L-glutamate 5-O-methyl ester + H2O = L-glutamyl-[protein] + methanol + H(+)</text>
        <dbReference type="Rhea" id="RHEA:23236"/>
        <dbReference type="Rhea" id="RHEA-COMP:10208"/>
        <dbReference type="Rhea" id="RHEA-COMP:10311"/>
        <dbReference type="ChEBI" id="CHEBI:15377"/>
        <dbReference type="ChEBI" id="CHEBI:15378"/>
        <dbReference type="ChEBI" id="CHEBI:17790"/>
        <dbReference type="ChEBI" id="CHEBI:29973"/>
        <dbReference type="ChEBI" id="CHEBI:82795"/>
        <dbReference type="EC" id="3.1.1.61"/>
    </reaction>
</comment>
<dbReference type="AlphaFoldDB" id="W4QB33"/>
<evidence type="ECO:0000313" key="9">
    <source>
        <dbReference type="Proteomes" id="UP000018895"/>
    </source>
</evidence>
<dbReference type="InterPro" id="IPR001789">
    <property type="entry name" value="Sig_transdc_resp-reg_receiver"/>
</dbReference>
<keyword evidence="3 5" id="KW-0597">Phosphoprotein</keyword>
<dbReference type="EMBL" id="BAUU01000003">
    <property type="protein sequence ID" value="GAE29266.1"/>
    <property type="molecule type" value="Genomic_DNA"/>
</dbReference>
<keyword evidence="9" id="KW-1185">Reference proteome</keyword>
<name>W4QB33_9BACI</name>
<feature type="modified residue" description="4-aspartylphosphate" evidence="3 5">
    <location>
        <position position="57"/>
    </location>
</feature>
<evidence type="ECO:0000313" key="8">
    <source>
        <dbReference type="EMBL" id="GAE29266.1"/>
    </source>
</evidence>
<dbReference type="GO" id="GO:0050568">
    <property type="term" value="F:protein-glutamine glutaminase activity"/>
    <property type="evidence" value="ECO:0007669"/>
    <property type="project" value="UniProtKB-UniRule"/>
</dbReference>
<comment type="PTM">
    <text evidence="3">Phosphorylated by CheA. Phosphorylation of the N-terminal regulatory domain activates the methylesterase activity.</text>
</comment>
<accession>W4QB33</accession>
<dbReference type="SMART" id="SM00448">
    <property type="entry name" value="REC"/>
    <property type="match status" value="1"/>
</dbReference>
<feature type="active site" evidence="3 4">
    <location>
        <position position="202"/>
    </location>
</feature>
<comment type="subcellular location">
    <subcellularLocation>
        <location evidence="3">Cytoplasm</location>
    </subcellularLocation>
</comment>
<gene>
    <name evidence="3" type="primary">cheB</name>
    <name evidence="8" type="ORF">JCM9152_613</name>
</gene>
<dbReference type="Pfam" id="PF01339">
    <property type="entry name" value="CheB_methylest"/>
    <property type="match status" value="1"/>
</dbReference>
<dbReference type="RefSeq" id="WP_035340626.1">
    <property type="nucleotide sequence ID" value="NZ_BAUU01000003.1"/>
</dbReference>
<dbReference type="STRING" id="1236971.JCM9152_613"/>
<dbReference type="Proteomes" id="UP000018895">
    <property type="component" value="Unassembled WGS sequence"/>
</dbReference>
<dbReference type="PANTHER" id="PTHR42872:SF3">
    <property type="entry name" value="PROTEIN-GLUTAMATE METHYLESTERASE_PROTEIN-GLUTAMINE GLUTAMINASE 1"/>
    <property type="match status" value="1"/>
</dbReference>
<comment type="domain">
    <text evidence="3">Contains a C-terminal catalytic domain, and an N-terminal region which modulates catalytic activity.</text>
</comment>
<protein>
    <recommendedName>
        <fullName evidence="3">Protein-glutamate methylesterase/protein-glutamine glutaminase</fullName>
        <ecNumber evidence="3">3.1.1.61</ecNumber>
        <ecNumber evidence="3">3.5.1.44</ecNumber>
    </recommendedName>
</protein>
<evidence type="ECO:0000256" key="2">
    <source>
        <dbReference type="ARBA" id="ARBA00048267"/>
    </source>
</evidence>
<dbReference type="SUPFAM" id="SSF52738">
    <property type="entry name" value="Methylesterase CheB, C-terminal domain"/>
    <property type="match status" value="1"/>
</dbReference>
<feature type="active site" evidence="3 4">
    <location>
        <position position="298"/>
    </location>
</feature>
<dbReference type="OrthoDB" id="9793421at2"/>
<dbReference type="EC" id="3.5.1.44" evidence="3"/>
<evidence type="ECO:0000259" key="6">
    <source>
        <dbReference type="PROSITE" id="PS50110"/>
    </source>
</evidence>
<dbReference type="Gene3D" id="3.40.50.2300">
    <property type="match status" value="1"/>
</dbReference>
<dbReference type="InterPro" id="IPR035909">
    <property type="entry name" value="CheB_C"/>
</dbReference>
<dbReference type="GO" id="GO:0008984">
    <property type="term" value="F:protein-glutamate methylesterase activity"/>
    <property type="evidence" value="ECO:0007669"/>
    <property type="project" value="UniProtKB-UniRule"/>
</dbReference>
<dbReference type="NCBIfam" id="NF001965">
    <property type="entry name" value="PRK00742.1"/>
    <property type="match status" value="1"/>
</dbReference>
<feature type="active site" evidence="3 4">
    <location>
        <position position="175"/>
    </location>
</feature>
<evidence type="ECO:0000259" key="7">
    <source>
        <dbReference type="PROSITE" id="PS50122"/>
    </source>
</evidence>
<dbReference type="GO" id="GO:0000156">
    <property type="term" value="F:phosphorelay response regulator activity"/>
    <property type="evidence" value="ECO:0007669"/>
    <property type="project" value="InterPro"/>
</dbReference>
<keyword evidence="1 3" id="KW-0378">Hydrolase</keyword>
<dbReference type="PROSITE" id="PS50110">
    <property type="entry name" value="RESPONSE_REGULATORY"/>
    <property type="match status" value="1"/>
</dbReference>
<dbReference type="PROSITE" id="PS50122">
    <property type="entry name" value="CHEB"/>
    <property type="match status" value="1"/>
</dbReference>
<dbReference type="CDD" id="cd16432">
    <property type="entry name" value="CheB_Rec"/>
    <property type="match status" value="1"/>
</dbReference>
<comment type="function">
    <text evidence="3">Involved in chemotaxis. Part of a chemotaxis signal transduction system that modulates chemotaxis in response to various stimuli. Catalyzes the demethylation of specific methylglutamate residues introduced into the chemoreceptors (methyl-accepting chemotaxis proteins or MCP) by CheR. Also mediates the irreversible deamidation of specific glutamine residues to glutamic acid.</text>
</comment>
<dbReference type="GO" id="GO:0006935">
    <property type="term" value="P:chemotaxis"/>
    <property type="evidence" value="ECO:0007669"/>
    <property type="project" value="UniProtKB-UniRule"/>
</dbReference>
<dbReference type="EC" id="3.1.1.61" evidence="3"/>
<feature type="domain" description="CheB-type methylesterase" evidence="7">
    <location>
        <begin position="163"/>
        <end position="356"/>
    </location>
</feature>
<organism evidence="8 9">
    <name type="scientific">Halalkalibacter hemicellulosilyticusJCM 9152</name>
    <dbReference type="NCBI Taxonomy" id="1236971"/>
    <lineage>
        <taxon>Bacteria</taxon>
        <taxon>Bacillati</taxon>
        <taxon>Bacillota</taxon>
        <taxon>Bacilli</taxon>
        <taxon>Bacillales</taxon>
        <taxon>Bacillaceae</taxon>
        <taxon>Halalkalibacter</taxon>
    </lineage>
</organism>
<proteinExistence type="inferred from homology"/>
<dbReference type="InterPro" id="IPR000673">
    <property type="entry name" value="Sig_transdc_resp-reg_Me-estase"/>
</dbReference>
<sequence length="356" mass="38895">MNQLIRVLVVDDSAFMRKVISDIINSDPRMEVIATGRHGEDAIKKIEEFDPDVMTLDVEMPIMSGLDALKWIMKKRPMPIVMISSKTKIGAETTLQAMEVGAVDFITKPSGAISLDIGKVADEIKEKVYYASKANVQALQNEHRPKKVEPSLIKKDRQAVVGKSSIQKIIAIGTSTGGPKALKTVISQLPASIQAPVLVVQHMPAGFTKSLADRLNRLSELTVKEAKSGDVLENGHVYIAPGGLHLKLVVQSKALSIQTTLDEPRKGHRPSVDTMFESLAQINQIDVIAVVMTGMGTDGTIGLKELKKRHNCYSIAEAEETCVVYGMPKSIVANKLADEVVRVESISHYITQYCRG</sequence>
<keyword evidence="3" id="KW-0963">Cytoplasm</keyword>
<comment type="catalytic activity">
    <reaction evidence="3">
        <text>L-glutaminyl-[protein] + H2O = L-glutamyl-[protein] + NH4(+)</text>
        <dbReference type="Rhea" id="RHEA:16441"/>
        <dbReference type="Rhea" id="RHEA-COMP:10207"/>
        <dbReference type="Rhea" id="RHEA-COMP:10208"/>
        <dbReference type="ChEBI" id="CHEBI:15377"/>
        <dbReference type="ChEBI" id="CHEBI:28938"/>
        <dbReference type="ChEBI" id="CHEBI:29973"/>
        <dbReference type="ChEBI" id="CHEBI:30011"/>
        <dbReference type="EC" id="3.5.1.44"/>
    </reaction>
</comment>
<dbReference type="InterPro" id="IPR008248">
    <property type="entry name" value="CheB-like"/>
</dbReference>
<keyword evidence="3 4" id="KW-0145">Chemotaxis</keyword>
<dbReference type="InterPro" id="IPR011006">
    <property type="entry name" value="CheY-like_superfamily"/>
</dbReference>
<reference evidence="8" key="1">
    <citation type="journal article" date="2014" name="Genome Announc.">
        <title>Draft Genome Sequences of Three Alkaliphilic Bacillus Strains, Bacillus wakoensis JCM 9140T, Bacillus akibai JCM 9157T, and Bacillus hemicellulosilyticus JCM 9152T.</title>
        <authorList>
            <person name="Yuki M."/>
            <person name="Oshima K."/>
            <person name="Suda W."/>
            <person name="Oshida Y."/>
            <person name="Kitamura K."/>
            <person name="Iida T."/>
            <person name="Hattori M."/>
            <person name="Ohkuma M."/>
        </authorList>
    </citation>
    <scope>NUCLEOTIDE SEQUENCE [LARGE SCALE GENOMIC DNA]</scope>
    <source>
        <strain evidence="8">JCM 9152</strain>
    </source>
</reference>
<evidence type="ECO:0000256" key="3">
    <source>
        <dbReference type="HAMAP-Rule" id="MF_00099"/>
    </source>
</evidence>
<dbReference type="HAMAP" id="MF_00099">
    <property type="entry name" value="CheB_chemtxs"/>
    <property type="match status" value="1"/>
</dbReference>
<evidence type="ECO:0000256" key="5">
    <source>
        <dbReference type="PROSITE-ProRule" id="PRU00169"/>
    </source>
</evidence>
<dbReference type="GO" id="GO:0005737">
    <property type="term" value="C:cytoplasm"/>
    <property type="evidence" value="ECO:0007669"/>
    <property type="project" value="UniProtKB-SubCell"/>
</dbReference>
<evidence type="ECO:0000256" key="4">
    <source>
        <dbReference type="PROSITE-ProRule" id="PRU00050"/>
    </source>
</evidence>
<dbReference type="Pfam" id="PF00072">
    <property type="entry name" value="Response_reg"/>
    <property type="match status" value="1"/>
</dbReference>